<dbReference type="Proteomes" id="UP000886014">
    <property type="component" value="Unassembled WGS sequence"/>
</dbReference>
<name>A0A7C5I4H6_UNCW3</name>
<gene>
    <name evidence="1" type="ORF">ENL41_01545</name>
</gene>
<dbReference type="InterPro" id="IPR036374">
    <property type="entry name" value="OxRdtase_Mopterin-bd_sf"/>
</dbReference>
<sequence>MNLVLSFLIVFTIEGVVFGEPEIKPSPDNALNLIRLKEKSIEAYKANLYKGIPLANLLEGVEFKGHIANLYAIIIGEKDTVVASLSEIMYPWNFSEVIYATEREIIVPAGLKDKIRPKRDKIARIIFAEDNYPVRIVDNPAKLVVKRGIPRTEKKDNSNMYAPYITLKYGEKNWKITEKILRALRKVDIERVIYGYHRGFHGKCIYSGVPMRDIINKFRINVKHPQRTVIHVKAPDGYTVVFSWYELVNSKKSDLYIIADKVDGNPLLRGEGKFRLIAHGDFFADRSVRSVEEIIIEEVKF</sequence>
<evidence type="ECO:0000313" key="1">
    <source>
        <dbReference type="EMBL" id="HHF58090.1"/>
    </source>
</evidence>
<dbReference type="EMBL" id="DRTV01000115">
    <property type="protein sequence ID" value="HHF58090.1"/>
    <property type="molecule type" value="Genomic_DNA"/>
</dbReference>
<proteinExistence type="predicted"/>
<evidence type="ECO:0008006" key="2">
    <source>
        <dbReference type="Google" id="ProtNLM"/>
    </source>
</evidence>
<comment type="caution">
    <text evidence="1">The sequence shown here is derived from an EMBL/GenBank/DDBJ whole genome shotgun (WGS) entry which is preliminary data.</text>
</comment>
<dbReference type="SUPFAM" id="SSF56524">
    <property type="entry name" value="Oxidoreductase molybdopterin-binding domain"/>
    <property type="match status" value="1"/>
</dbReference>
<reference evidence="1" key="1">
    <citation type="journal article" date="2020" name="mSystems">
        <title>Genome- and Community-Level Interaction Insights into Carbon Utilization and Element Cycling Functions of Hydrothermarchaeota in Hydrothermal Sediment.</title>
        <authorList>
            <person name="Zhou Z."/>
            <person name="Liu Y."/>
            <person name="Xu W."/>
            <person name="Pan J."/>
            <person name="Luo Z.H."/>
            <person name="Li M."/>
        </authorList>
    </citation>
    <scope>NUCLEOTIDE SEQUENCE [LARGE SCALE GENOMIC DNA]</scope>
    <source>
        <strain evidence="1">HyVt-94</strain>
    </source>
</reference>
<dbReference type="AlphaFoldDB" id="A0A7C5I4H6"/>
<accession>A0A7C5I4H6</accession>
<dbReference type="Gene3D" id="3.90.420.10">
    <property type="entry name" value="Oxidoreductase, molybdopterin-binding domain"/>
    <property type="match status" value="1"/>
</dbReference>
<organism evidence="1">
    <name type="scientific">candidate division WOR-3 bacterium</name>
    <dbReference type="NCBI Taxonomy" id="2052148"/>
    <lineage>
        <taxon>Bacteria</taxon>
        <taxon>Bacteria division WOR-3</taxon>
    </lineage>
</organism>
<protein>
    <recommendedName>
        <fullName evidence="2">Oxidoreductase molybdopterin-binding domain-containing protein</fullName>
    </recommendedName>
</protein>